<dbReference type="GO" id="GO:0005102">
    <property type="term" value="F:signaling receptor binding"/>
    <property type="evidence" value="ECO:0007669"/>
    <property type="project" value="InterPro"/>
</dbReference>
<evidence type="ECO:0000256" key="5">
    <source>
        <dbReference type="ARBA" id="ARBA00022525"/>
    </source>
</evidence>
<evidence type="ECO:0000313" key="14">
    <source>
        <dbReference type="Proteomes" id="UP000502823"/>
    </source>
</evidence>
<dbReference type="AlphaFoldDB" id="A0A6L2PB50"/>
<dbReference type="InterPro" id="IPR033979">
    <property type="entry name" value="MINDY_domain"/>
</dbReference>
<keyword evidence="4 10" id="KW-0217">Developmental protein</keyword>
<keyword evidence="14" id="KW-1185">Reference proteome</keyword>
<dbReference type="Pfam" id="PF00110">
    <property type="entry name" value="wnt"/>
    <property type="match status" value="1"/>
</dbReference>
<dbReference type="GO" id="GO:0000902">
    <property type="term" value="P:cell morphogenesis"/>
    <property type="evidence" value="ECO:0007669"/>
    <property type="project" value="UniProtKB-ARBA"/>
</dbReference>
<dbReference type="GO" id="GO:0005829">
    <property type="term" value="C:cytosol"/>
    <property type="evidence" value="ECO:0007669"/>
    <property type="project" value="TreeGrafter"/>
</dbReference>
<keyword evidence="9" id="KW-0449">Lipoprotein</keyword>
<dbReference type="Pfam" id="PF04424">
    <property type="entry name" value="MINDY_DUB"/>
    <property type="match status" value="1"/>
</dbReference>
<dbReference type="InterPro" id="IPR007518">
    <property type="entry name" value="MINDY"/>
</dbReference>
<feature type="non-terminal residue" evidence="13">
    <location>
        <position position="820"/>
    </location>
</feature>
<evidence type="ECO:0000256" key="4">
    <source>
        <dbReference type="ARBA" id="ARBA00022473"/>
    </source>
</evidence>
<accession>A0A6L2PB50</accession>
<dbReference type="GO" id="GO:0007517">
    <property type="term" value="P:muscle organ development"/>
    <property type="evidence" value="ECO:0007669"/>
    <property type="project" value="UniProtKB-ARBA"/>
</dbReference>
<dbReference type="GO" id="GO:0071108">
    <property type="term" value="P:protein K48-linked deubiquitination"/>
    <property type="evidence" value="ECO:0007669"/>
    <property type="project" value="TreeGrafter"/>
</dbReference>
<evidence type="ECO:0000259" key="12">
    <source>
        <dbReference type="Pfam" id="PF04424"/>
    </source>
</evidence>
<dbReference type="Gene3D" id="3.30.2460.20">
    <property type="match status" value="1"/>
</dbReference>
<keyword evidence="6" id="KW-0272">Extracellular matrix</keyword>
<dbReference type="SMART" id="SM00097">
    <property type="entry name" value="WNT1"/>
    <property type="match status" value="1"/>
</dbReference>
<comment type="subcellular location">
    <subcellularLocation>
        <location evidence="1 10">Secreted</location>
        <location evidence="1 10">Extracellular space</location>
        <location evidence="1 10">Extracellular matrix</location>
    </subcellularLocation>
</comment>
<dbReference type="PANTHER" id="PTHR18063:SF6">
    <property type="entry name" value="UBIQUITIN CARBOXYL-TERMINAL HYDROLASE"/>
    <property type="match status" value="1"/>
</dbReference>
<proteinExistence type="inferred from homology"/>
<evidence type="ECO:0000256" key="6">
    <source>
        <dbReference type="ARBA" id="ARBA00022530"/>
    </source>
</evidence>
<feature type="region of interest" description="Disordered" evidence="11">
    <location>
        <begin position="238"/>
        <end position="298"/>
    </location>
</feature>
<dbReference type="GO" id="GO:0004843">
    <property type="term" value="F:cysteine-type deubiquitinase activity"/>
    <property type="evidence" value="ECO:0007669"/>
    <property type="project" value="InterPro"/>
</dbReference>
<feature type="compositionally biased region" description="Acidic residues" evidence="11">
    <location>
        <begin position="277"/>
        <end position="294"/>
    </location>
</feature>
<sequence>MLPTVCQYSTCRVTENRNSNRRPDNLNYGVQFARKFVDAPEKVKPTAEAKNKKAWSVRTRMNLHNNEAGRQVVSSLMRMQCRCHGVSGSCEVKTCWKTMPSFNEIGDTLKHKYRQAVQQVAPKVRKRLRRKSKSKTKRLLPVGKGDLVHIHKSPNYCVHDPQKGIPGTSGRVCNKTSNGPDSCDLLCCGRGYNTQVIKLVERCQCKFVWCCSVKCKNCETLIDRHTCKIWYTMAEPSEKPQKTEDVGEPYVASSLDSGPLEEKEEEGRGNVYRTETEEQLEELSVERSPEEEDHQGDWCREVDSASPLKPVQEVDSASPLKPVQEVDCTPPLKPVQEVDSTLPLKPIQEVDCTPSLKPIQEVDCTSPLKPVQEVDGAPQLKPVQEVDSTPPLKPVQEVDCTPSLKVVQEVDSTPAWKPIQEVDCTSPLKAVQEVDSTPLLKPLQGVDCTPPLKAVQEVDFTPQLKPVQEKDIDDCIYHLKWIMWHDKKTPIVTQNENGPCPLIAISNILLLRGKIILSSAMEIITAKQLMDYIGHMILQNVPKNLTLPRQLNYEQNMHDAFAVLPRLHTGLDVNVKFTGVKDFEYTPECIIFDLLNIPLYHGWLVDPQCGETVMALGVLGYNQIVEKIIVNKCSSETDLVTEALIAEQFLERTASQLTYHGLCELNAAMGHDELAILFRNNHFSTILKKKVCGPVDEASSDLLGMSQESNELFQLVTDQGFLHEPRVVWETLSNIEGDGMFVDSHFVTVPPKAAGSYHAVGLDVSEDQQISHDEQLALRLQEEEQRQAQSAVPVAAISRDHARPYAHAQPAAVDRNKKGS</sequence>
<dbReference type="GO" id="GO:1990380">
    <property type="term" value="F:K48-linked deubiquitinase activity"/>
    <property type="evidence" value="ECO:0007669"/>
    <property type="project" value="InterPro"/>
</dbReference>
<comment type="caution">
    <text evidence="13">The sequence shown here is derived from an EMBL/GenBank/DDBJ whole genome shotgun (WGS) entry which is preliminary data.</text>
</comment>
<dbReference type="InterPro" id="IPR043158">
    <property type="entry name" value="Wnt_C"/>
</dbReference>
<evidence type="ECO:0000256" key="9">
    <source>
        <dbReference type="ARBA" id="ARBA00023288"/>
    </source>
</evidence>
<comment type="similarity">
    <text evidence="2 10">Belongs to the Wnt family.</text>
</comment>
<dbReference type="GO" id="GO:0005576">
    <property type="term" value="C:extracellular region"/>
    <property type="evidence" value="ECO:0007669"/>
    <property type="project" value="InterPro"/>
</dbReference>
<dbReference type="FunFam" id="3.30.2460.20:FF:000001">
    <property type="entry name" value="Wnt homolog"/>
    <property type="match status" value="1"/>
</dbReference>
<evidence type="ECO:0000256" key="7">
    <source>
        <dbReference type="ARBA" id="ARBA00022687"/>
    </source>
</evidence>
<evidence type="ECO:0000256" key="1">
    <source>
        <dbReference type="ARBA" id="ARBA00004498"/>
    </source>
</evidence>
<dbReference type="PROSITE" id="PS00246">
    <property type="entry name" value="WNT1"/>
    <property type="match status" value="1"/>
</dbReference>
<organism evidence="13 14">
    <name type="scientific">Coptotermes formosanus</name>
    <name type="common">Formosan subterranean termite</name>
    <dbReference type="NCBI Taxonomy" id="36987"/>
    <lineage>
        <taxon>Eukaryota</taxon>
        <taxon>Metazoa</taxon>
        <taxon>Ecdysozoa</taxon>
        <taxon>Arthropoda</taxon>
        <taxon>Hexapoda</taxon>
        <taxon>Insecta</taxon>
        <taxon>Pterygota</taxon>
        <taxon>Neoptera</taxon>
        <taxon>Polyneoptera</taxon>
        <taxon>Dictyoptera</taxon>
        <taxon>Blattodea</taxon>
        <taxon>Blattoidea</taxon>
        <taxon>Termitoidae</taxon>
        <taxon>Rhinotermitidae</taxon>
        <taxon>Coptotermes</taxon>
    </lineage>
</organism>
<name>A0A6L2PB50_COPFO</name>
<feature type="domain" description="MINDY deubiquitinase" evidence="12">
    <location>
        <begin position="477"/>
        <end position="746"/>
    </location>
</feature>
<dbReference type="EMBL" id="BLKM01000159">
    <property type="protein sequence ID" value="GFG29621.1"/>
    <property type="molecule type" value="Genomic_DNA"/>
</dbReference>
<dbReference type="Proteomes" id="UP000502823">
    <property type="component" value="Unassembled WGS sequence"/>
</dbReference>
<keyword evidence="5" id="KW-0964">Secreted</keyword>
<dbReference type="InterPro" id="IPR005817">
    <property type="entry name" value="Wnt"/>
</dbReference>
<comment type="similarity">
    <text evidence="3">Belongs to the MINDY deubiquitinase family. FAM63 subfamily.</text>
</comment>
<evidence type="ECO:0000256" key="10">
    <source>
        <dbReference type="RuleBase" id="RU003500"/>
    </source>
</evidence>
<dbReference type="PRINTS" id="PR01349">
    <property type="entry name" value="WNTPROTEIN"/>
</dbReference>
<keyword evidence="8" id="KW-1015">Disulfide bond</keyword>
<dbReference type="PANTHER" id="PTHR18063">
    <property type="entry name" value="NF-E2 INDUCIBLE PROTEIN"/>
    <property type="match status" value="1"/>
</dbReference>
<protein>
    <recommendedName>
        <fullName evidence="10">Protein Wnt</fullName>
    </recommendedName>
</protein>
<evidence type="ECO:0000256" key="8">
    <source>
        <dbReference type="ARBA" id="ARBA00023157"/>
    </source>
</evidence>
<dbReference type="GO" id="GO:0048699">
    <property type="term" value="P:generation of neurons"/>
    <property type="evidence" value="ECO:0007669"/>
    <property type="project" value="UniProtKB-ARBA"/>
</dbReference>
<dbReference type="InterPro" id="IPR018161">
    <property type="entry name" value="Wnt_CS"/>
</dbReference>
<dbReference type="InParanoid" id="A0A6L2PB50"/>
<dbReference type="GO" id="GO:0016807">
    <property type="term" value="F:cysteine-type carboxypeptidase activity"/>
    <property type="evidence" value="ECO:0007669"/>
    <property type="project" value="TreeGrafter"/>
</dbReference>
<dbReference type="OrthoDB" id="10261212at2759"/>
<keyword evidence="7 10" id="KW-0879">Wnt signaling pathway</keyword>
<evidence type="ECO:0000256" key="11">
    <source>
        <dbReference type="SAM" id="MobiDB-lite"/>
    </source>
</evidence>
<gene>
    <name evidence="13" type="ORF">Cfor_03989</name>
</gene>
<evidence type="ECO:0000256" key="3">
    <source>
        <dbReference type="ARBA" id="ARBA00006616"/>
    </source>
</evidence>
<feature type="region of interest" description="Disordered" evidence="11">
    <location>
        <begin position="783"/>
        <end position="820"/>
    </location>
</feature>
<dbReference type="GO" id="GO:0071944">
    <property type="term" value="C:cell periphery"/>
    <property type="evidence" value="ECO:0007669"/>
    <property type="project" value="TreeGrafter"/>
</dbReference>
<evidence type="ECO:0000256" key="2">
    <source>
        <dbReference type="ARBA" id="ARBA00005683"/>
    </source>
</evidence>
<reference evidence="14" key="1">
    <citation type="submission" date="2020-01" db="EMBL/GenBank/DDBJ databases">
        <title>Draft genome sequence of the Termite Coptotermes fromosanus.</title>
        <authorList>
            <person name="Itakura S."/>
            <person name="Yosikawa Y."/>
            <person name="Umezawa K."/>
        </authorList>
    </citation>
    <scope>NUCLEOTIDE SEQUENCE [LARGE SCALE GENOMIC DNA]</scope>
</reference>
<evidence type="ECO:0000313" key="13">
    <source>
        <dbReference type="EMBL" id="GFG29621.1"/>
    </source>
</evidence>
<dbReference type="GO" id="GO:0060560">
    <property type="term" value="P:developmental growth involved in morphogenesis"/>
    <property type="evidence" value="ECO:0007669"/>
    <property type="project" value="UniProtKB-ARBA"/>
</dbReference>
<comment type="function">
    <text evidence="10">Ligand for members of the frizzled family of seven transmembrane receptors.</text>
</comment>
<dbReference type="GO" id="GO:0016055">
    <property type="term" value="P:Wnt signaling pathway"/>
    <property type="evidence" value="ECO:0007669"/>
    <property type="project" value="UniProtKB-KW"/>
</dbReference>